<evidence type="ECO:0000313" key="1">
    <source>
        <dbReference type="EMBL" id="CAL95015.1"/>
    </source>
</evidence>
<dbReference type="Pfam" id="PF06821">
    <property type="entry name" value="Ser_hydrolase"/>
    <property type="match status" value="1"/>
</dbReference>
<gene>
    <name evidence="1" type="ordered locus">azo2398</name>
</gene>
<name>A1K860_AZOSB</name>
<reference evidence="1 2" key="1">
    <citation type="journal article" date="2006" name="Nat. Biotechnol.">
        <title>Complete genome of the mutualistic, N2-fixing grass endophyte Azoarcus sp. strain BH72.</title>
        <authorList>
            <person name="Krause A."/>
            <person name="Ramakumar A."/>
            <person name="Bartels D."/>
            <person name="Battistoni F."/>
            <person name="Bekel T."/>
            <person name="Boch J."/>
            <person name="Boehm M."/>
            <person name="Friedrich F."/>
            <person name="Hurek T."/>
            <person name="Krause L."/>
            <person name="Linke B."/>
            <person name="McHardy A.C."/>
            <person name="Sarkar A."/>
            <person name="Schneiker S."/>
            <person name="Syed A.A."/>
            <person name="Thauer R."/>
            <person name="Vorhoelter F.-J."/>
            <person name="Weidner S."/>
            <person name="Puehler A."/>
            <person name="Reinhold-Hurek B."/>
            <person name="Kaiser O."/>
            <person name="Goesmann A."/>
        </authorList>
    </citation>
    <scope>NUCLEOTIDE SEQUENCE [LARGE SCALE GENOMIC DNA]</scope>
    <source>
        <strain evidence="1 2">BH72</strain>
    </source>
</reference>
<dbReference type="SUPFAM" id="SSF53474">
    <property type="entry name" value="alpha/beta-Hydrolases"/>
    <property type="match status" value="1"/>
</dbReference>
<dbReference type="EMBL" id="AM406670">
    <property type="protein sequence ID" value="CAL95015.1"/>
    <property type="molecule type" value="Genomic_DNA"/>
</dbReference>
<organism evidence="1 2">
    <name type="scientific">Azoarcus sp. (strain BH72)</name>
    <dbReference type="NCBI Taxonomy" id="418699"/>
    <lineage>
        <taxon>Bacteria</taxon>
        <taxon>Pseudomonadati</taxon>
        <taxon>Pseudomonadota</taxon>
        <taxon>Betaproteobacteria</taxon>
        <taxon>Rhodocyclales</taxon>
        <taxon>Zoogloeaceae</taxon>
        <taxon>Azoarcus</taxon>
    </lineage>
</organism>
<protein>
    <recommendedName>
        <fullName evidence="3">Alpha/beta hydrolase</fullName>
    </recommendedName>
</protein>
<dbReference type="KEGG" id="azo:azo2398"/>
<dbReference type="HOGENOM" id="CLU_088863_0_1_4"/>
<dbReference type="AlphaFoldDB" id="A1K860"/>
<dbReference type="STRING" id="62928.azo2398"/>
<accession>A1K860</accession>
<keyword evidence="2" id="KW-1185">Reference proteome</keyword>
<dbReference type="InterPro" id="IPR029058">
    <property type="entry name" value="AB_hydrolase_fold"/>
</dbReference>
<evidence type="ECO:0008006" key="3">
    <source>
        <dbReference type="Google" id="ProtNLM"/>
    </source>
</evidence>
<evidence type="ECO:0000313" key="2">
    <source>
        <dbReference type="Proteomes" id="UP000002588"/>
    </source>
</evidence>
<sequence>MHTTLIVPGLHGSGPTHWQSWFEAVHPQARRVHQADWAHPVLDVWAEEVIDAIDAASGQVILVAHSFGCLASVAAAAHRAPRIAGALLVAPADPVKFGVEALLPAEVLPFPSIVVASTNDPWVAIDTAALWAERWRSRFVNVGAKGHINVESGFGPWSEGYALYESLAAAAGVGPRGRAAAGLAPLSRTLHGREAGPQARYV</sequence>
<dbReference type="Proteomes" id="UP000002588">
    <property type="component" value="Chromosome"/>
</dbReference>
<dbReference type="InterPro" id="IPR010662">
    <property type="entry name" value="RBBP9/YdeN"/>
</dbReference>
<proteinExistence type="predicted"/>
<dbReference type="GO" id="GO:0016787">
    <property type="term" value="F:hydrolase activity"/>
    <property type="evidence" value="ECO:0007669"/>
    <property type="project" value="InterPro"/>
</dbReference>
<dbReference type="Gene3D" id="3.40.50.1820">
    <property type="entry name" value="alpha/beta hydrolase"/>
    <property type="match status" value="1"/>
</dbReference>
<dbReference type="eggNOG" id="COG3545">
    <property type="taxonomic scope" value="Bacteria"/>
</dbReference>
<dbReference type="RefSeq" id="WP_011766129.1">
    <property type="nucleotide sequence ID" value="NC_008702.1"/>
</dbReference>